<dbReference type="RefSeq" id="WP_253053734.1">
    <property type="nucleotide sequence ID" value="NZ_JAMXWN010000005.1"/>
</dbReference>
<evidence type="ECO:0000256" key="1">
    <source>
        <dbReference type="SAM" id="MobiDB-lite"/>
    </source>
</evidence>
<name>A0ABW1WDE4_9BACL</name>
<proteinExistence type="predicted"/>
<comment type="caution">
    <text evidence="2">The sequence shown here is derived from an EMBL/GenBank/DDBJ whole genome shotgun (WGS) entry which is preliminary data.</text>
</comment>
<dbReference type="SUPFAM" id="SSF52266">
    <property type="entry name" value="SGNH hydrolase"/>
    <property type="match status" value="2"/>
</dbReference>
<dbReference type="InterPro" id="IPR036514">
    <property type="entry name" value="SGNH_hydro_sf"/>
</dbReference>
<reference evidence="3" key="1">
    <citation type="journal article" date="2019" name="Int. J. Syst. Evol. Microbiol.">
        <title>The Global Catalogue of Microorganisms (GCM) 10K type strain sequencing project: providing services to taxonomists for standard genome sequencing and annotation.</title>
        <authorList>
            <consortium name="The Broad Institute Genomics Platform"/>
            <consortium name="The Broad Institute Genome Sequencing Center for Infectious Disease"/>
            <person name="Wu L."/>
            <person name="Ma J."/>
        </authorList>
    </citation>
    <scope>NUCLEOTIDE SEQUENCE [LARGE SCALE GENOMIC DNA]</scope>
    <source>
        <strain evidence="3">CCUG 42001</strain>
    </source>
</reference>
<feature type="region of interest" description="Disordered" evidence="1">
    <location>
        <begin position="483"/>
        <end position="502"/>
    </location>
</feature>
<accession>A0ABW1WDE4</accession>
<evidence type="ECO:0000313" key="2">
    <source>
        <dbReference type="EMBL" id="MFC6385120.1"/>
    </source>
</evidence>
<dbReference type="EMBL" id="JBHSTQ010000001">
    <property type="protein sequence ID" value="MFC6385120.1"/>
    <property type="molecule type" value="Genomic_DNA"/>
</dbReference>
<sequence>MKWPYSFDMIESMKAFYDRLKQLFADVGSDMQEQKTRVDNLVNGVEQPSEVVDMHLGRDSQTYPVARDMVLGEIGKTEAAQAVINADTAAQLATQNDSVAAQLADEAQQRQIKDEDLEIKKAQKSDVVSLQSQFNTLVANAGNTDGNAELLGIRSDSIGSSFTTSGDRITNIEKTMVTGLSKFEPGDWESGNLDANGNNASSNQRIRTANFHGFSGETIHLHVNAGYGLSMFYFDDDKNYIGKSSYNSDMDVVMSHPYYKFAIGANGDPVINVSAALNIEMYVKVNLYINDGAVTTEKLGNKSVTDDKINLSNIAAFKNLIYNYATNIGAPKTGGYLNSGLLTTELSSNVEYLFLVDLSTAFNKIEGYSNPGLTILIYSGNNNLGVQAVVSPINVNERRFILFSRSFSDYELSGDIRLYITVTNKTADQALTYTINSLMLIPMDNPNLSTDTYGKLLKLWNDEKGFSELYSIVINTVKAIESSSDDSDKSEDSWGDSLTQGAGGNGIRYPDVLQSLLGTDHTVTNYGVGGEQTQTIASRQGGMVMLVNNITIPADTNPVQIGGTNTGILTNYGTYSFPLRQGSSGVNPCYINGVKGTLSISQTSISSTDVIYYFTRETAGDAVIINRPTALITDYQKNKKRSIPIIWIGQNGGWNNDPQTLVDQYEMMIDYAGNKKYLVIGLTSGSAADRQSLEALMNKKFGRHYVNLRDYISQYGMDDAGLIPTSTDMDQMSQGIVPDSLRVDTVHFNEHGYPIVANQIYKRGQELGYW</sequence>
<dbReference type="Gene3D" id="3.40.50.1110">
    <property type="entry name" value="SGNH hydrolase"/>
    <property type="match status" value="2"/>
</dbReference>
<evidence type="ECO:0008006" key="4">
    <source>
        <dbReference type="Google" id="ProtNLM"/>
    </source>
</evidence>
<protein>
    <recommendedName>
        <fullName evidence="4">SGNH hydrolase-type esterase domain-containing protein</fullName>
    </recommendedName>
</protein>
<dbReference type="Proteomes" id="UP001596267">
    <property type="component" value="Unassembled WGS sequence"/>
</dbReference>
<gene>
    <name evidence="2" type="ORF">ACFP7A_00775</name>
</gene>
<keyword evidence="3" id="KW-1185">Reference proteome</keyword>
<organism evidence="2 3">
    <name type="scientific">Sporolactobacillus kofuensis</name>
    <dbReference type="NCBI Taxonomy" id="269672"/>
    <lineage>
        <taxon>Bacteria</taxon>
        <taxon>Bacillati</taxon>
        <taxon>Bacillota</taxon>
        <taxon>Bacilli</taxon>
        <taxon>Bacillales</taxon>
        <taxon>Sporolactobacillaceae</taxon>
        <taxon>Sporolactobacillus</taxon>
    </lineage>
</organism>
<evidence type="ECO:0000313" key="3">
    <source>
        <dbReference type="Proteomes" id="UP001596267"/>
    </source>
</evidence>